<keyword evidence="1" id="KW-0812">Transmembrane</keyword>
<keyword evidence="1" id="KW-1133">Transmembrane helix</keyword>
<feature type="transmembrane region" description="Helical" evidence="1">
    <location>
        <begin position="39"/>
        <end position="65"/>
    </location>
</feature>
<protein>
    <submittedName>
        <fullName evidence="2">DEBR0S1_14730g1_1</fullName>
    </submittedName>
</protein>
<name>A0A7D9CVG2_DEKBR</name>
<evidence type="ECO:0000313" key="3">
    <source>
        <dbReference type="Proteomes" id="UP000478008"/>
    </source>
</evidence>
<dbReference type="AlphaFoldDB" id="A0A7D9CVG2"/>
<keyword evidence="1" id="KW-0472">Membrane</keyword>
<accession>A0A7D9CVG2</accession>
<dbReference type="EMBL" id="CABFWN010000001">
    <property type="protein sequence ID" value="VUG16356.1"/>
    <property type="molecule type" value="Genomic_DNA"/>
</dbReference>
<organism evidence="2 3">
    <name type="scientific">Dekkera bruxellensis</name>
    <name type="common">Brettanomyces custersii</name>
    <dbReference type="NCBI Taxonomy" id="5007"/>
    <lineage>
        <taxon>Eukaryota</taxon>
        <taxon>Fungi</taxon>
        <taxon>Dikarya</taxon>
        <taxon>Ascomycota</taxon>
        <taxon>Saccharomycotina</taxon>
        <taxon>Pichiomycetes</taxon>
        <taxon>Pichiales</taxon>
        <taxon>Pichiaceae</taxon>
        <taxon>Brettanomyces</taxon>
    </lineage>
</organism>
<dbReference type="Proteomes" id="UP000478008">
    <property type="component" value="Unassembled WGS sequence"/>
</dbReference>
<sequence>MSSSGLDAFIYILGITTLLALIIFAIFTIPIWLPTILPALMMFTLVFTFVVLLLTFIYIFLLLMIQDS</sequence>
<gene>
    <name evidence="2" type="ORF">DEBR0S1_14730G</name>
</gene>
<reference evidence="2 3" key="1">
    <citation type="submission" date="2019-07" db="EMBL/GenBank/DDBJ databases">
        <authorList>
            <person name="Friedrich A."/>
            <person name="Schacherer J."/>
        </authorList>
    </citation>
    <scope>NUCLEOTIDE SEQUENCE [LARGE SCALE GENOMIC DNA]</scope>
</reference>
<evidence type="ECO:0000256" key="1">
    <source>
        <dbReference type="SAM" id="Phobius"/>
    </source>
</evidence>
<evidence type="ECO:0000313" key="2">
    <source>
        <dbReference type="EMBL" id="VUG16356.1"/>
    </source>
</evidence>
<proteinExistence type="predicted"/>
<keyword evidence="3" id="KW-1185">Reference proteome</keyword>
<feature type="transmembrane region" description="Helical" evidence="1">
    <location>
        <begin position="9"/>
        <end position="33"/>
    </location>
</feature>